<dbReference type="EMBL" id="JAKCXM010001294">
    <property type="protein sequence ID" value="KAJ0391120.1"/>
    <property type="molecule type" value="Genomic_DNA"/>
</dbReference>
<sequence>MPGRSRCSSATKPLVSFDPKLLTAFEVTSGDSVVLTPNGAPQPTKIALPKGKLEIGELKSSVVTQLQLPLVFLIYRLYGIRRVLMTQTSSSTALNHRHNRRLGRMLNAVLVAWGAAVLALHSHASLVVWTQRDPGCLLDMQPWAQTSYTRTLQSLVVSNCPALEVPVSIPGDAFHNLIMLKLFNTTVARWGADAALNAARFPTLQQLLIVGTNLTMLPMELATVWRGVSFLTLERNPQLKAVPPVVGKLKSLVYLSLHHNAVQSSGFPSSILAEAALFQLVLSHNAALSVLPDSIGRWPSFRMLDISYTNVSSLPETWVSMKNARNSSSWDPGEMILVQAPGTPLCARAWPRPAIVQGWFVVRCSGIANNMDYTYPIDKERRWRQANRE</sequence>
<keyword evidence="1" id="KW-1133">Transmembrane helix</keyword>
<name>A0AAD5Q1I0_PYTIN</name>
<dbReference type="PANTHER" id="PTHR45752:SF187">
    <property type="entry name" value="LEUCINE-RICH REPEAT AND IQ DOMAIN-CONTAINING PROTEIN 4"/>
    <property type="match status" value="1"/>
</dbReference>
<dbReference type="SUPFAM" id="SSF52058">
    <property type="entry name" value="L domain-like"/>
    <property type="match status" value="1"/>
</dbReference>
<dbReference type="InterPro" id="IPR050715">
    <property type="entry name" value="LRR-SigEffector_domain"/>
</dbReference>
<feature type="transmembrane region" description="Helical" evidence="1">
    <location>
        <begin position="105"/>
        <end position="129"/>
    </location>
</feature>
<dbReference type="Gene3D" id="3.80.10.10">
    <property type="entry name" value="Ribonuclease Inhibitor"/>
    <property type="match status" value="1"/>
</dbReference>
<proteinExistence type="predicted"/>
<accession>A0AAD5Q1I0</accession>
<organism evidence="2 3">
    <name type="scientific">Pythium insidiosum</name>
    <name type="common">Pythiosis disease agent</name>
    <dbReference type="NCBI Taxonomy" id="114742"/>
    <lineage>
        <taxon>Eukaryota</taxon>
        <taxon>Sar</taxon>
        <taxon>Stramenopiles</taxon>
        <taxon>Oomycota</taxon>
        <taxon>Peronosporomycetes</taxon>
        <taxon>Pythiales</taxon>
        <taxon>Pythiaceae</taxon>
        <taxon>Pythium</taxon>
    </lineage>
</organism>
<evidence type="ECO:0000313" key="3">
    <source>
        <dbReference type="Proteomes" id="UP001209570"/>
    </source>
</evidence>
<comment type="caution">
    <text evidence="2">The sequence shown here is derived from an EMBL/GenBank/DDBJ whole genome shotgun (WGS) entry which is preliminary data.</text>
</comment>
<dbReference type="AlphaFoldDB" id="A0AAD5Q1I0"/>
<reference evidence="2" key="1">
    <citation type="submission" date="2021-12" db="EMBL/GenBank/DDBJ databases">
        <title>Prjna785345.</title>
        <authorList>
            <person name="Rujirawat T."/>
            <person name="Krajaejun T."/>
        </authorList>
    </citation>
    <scope>NUCLEOTIDE SEQUENCE</scope>
    <source>
        <strain evidence="2">Pi057C3</strain>
    </source>
</reference>
<keyword evidence="1" id="KW-0472">Membrane</keyword>
<evidence type="ECO:0008006" key="4">
    <source>
        <dbReference type="Google" id="ProtNLM"/>
    </source>
</evidence>
<evidence type="ECO:0000256" key="1">
    <source>
        <dbReference type="SAM" id="Phobius"/>
    </source>
</evidence>
<gene>
    <name evidence="2" type="ORF">P43SY_012100</name>
</gene>
<dbReference type="InterPro" id="IPR032675">
    <property type="entry name" value="LRR_dom_sf"/>
</dbReference>
<protein>
    <recommendedName>
        <fullName evidence="4">TKL protein kinase</fullName>
    </recommendedName>
</protein>
<keyword evidence="1" id="KW-0812">Transmembrane</keyword>
<evidence type="ECO:0000313" key="2">
    <source>
        <dbReference type="EMBL" id="KAJ0391120.1"/>
    </source>
</evidence>
<dbReference type="PANTHER" id="PTHR45752">
    <property type="entry name" value="LEUCINE-RICH REPEAT-CONTAINING"/>
    <property type="match status" value="1"/>
</dbReference>
<keyword evidence="3" id="KW-1185">Reference proteome</keyword>
<dbReference type="Proteomes" id="UP001209570">
    <property type="component" value="Unassembled WGS sequence"/>
</dbReference>